<dbReference type="Gene3D" id="3.30.565.10">
    <property type="entry name" value="Histidine kinase-like ATPase, C-terminal domain"/>
    <property type="match status" value="1"/>
</dbReference>
<keyword evidence="10" id="KW-0472">Membrane</keyword>
<accession>A0ABR6UD59</accession>
<keyword evidence="3" id="KW-0597">Phosphoprotein</keyword>
<feature type="transmembrane region" description="Helical" evidence="10">
    <location>
        <begin position="180"/>
        <end position="200"/>
    </location>
</feature>
<comment type="catalytic activity">
    <reaction evidence="1">
        <text>ATP + protein L-histidine = ADP + protein N-phospho-L-histidine.</text>
        <dbReference type="EC" id="2.7.13.3"/>
    </reaction>
</comment>
<feature type="transmembrane region" description="Helical" evidence="10">
    <location>
        <begin position="28"/>
        <end position="48"/>
    </location>
</feature>
<feature type="domain" description="Histidine kinase/HSP90-like ATPase" evidence="11">
    <location>
        <begin position="567"/>
        <end position="658"/>
    </location>
</feature>
<evidence type="ECO:0000259" key="11">
    <source>
        <dbReference type="SMART" id="SM00387"/>
    </source>
</evidence>
<dbReference type="EC" id="2.7.13.3" evidence="2"/>
<dbReference type="SUPFAM" id="SSF55874">
    <property type="entry name" value="ATPase domain of HSP90 chaperone/DNA topoisomerase II/histidine kinase"/>
    <property type="match status" value="1"/>
</dbReference>
<feature type="transmembrane region" description="Helical" evidence="10">
    <location>
        <begin position="60"/>
        <end position="80"/>
    </location>
</feature>
<evidence type="ECO:0000256" key="4">
    <source>
        <dbReference type="ARBA" id="ARBA00022679"/>
    </source>
</evidence>
<dbReference type="Pfam" id="PF02518">
    <property type="entry name" value="HATPase_c"/>
    <property type="match status" value="1"/>
</dbReference>
<dbReference type="PANTHER" id="PTHR24421:SF10">
    <property type="entry name" value="NITRATE_NITRITE SENSOR PROTEIN NARQ"/>
    <property type="match status" value="1"/>
</dbReference>
<dbReference type="Pfam" id="PF07730">
    <property type="entry name" value="HisKA_3"/>
    <property type="match status" value="1"/>
</dbReference>
<protein>
    <recommendedName>
        <fullName evidence="2">histidine kinase</fullName>
        <ecNumber evidence="2">2.7.13.3</ecNumber>
    </recommendedName>
</protein>
<dbReference type="Gene3D" id="1.20.5.1930">
    <property type="match status" value="1"/>
</dbReference>
<evidence type="ECO:0000256" key="6">
    <source>
        <dbReference type="ARBA" id="ARBA00022777"/>
    </source>
</evidence>
<keyword evidence="5" id="KW-0547">Nucleotide-binding</keyword>
<reference evidence="12 13" key="1">
    <citation type="submission" date="2020-08" db="EMBL/GenBank/DDBJ databases">
        <title>novel species in genus Nocardioides.</title>
        <authorList>
            <person name="Zhang G."/>
        </authorList>
    </citation>
    <scope>NUCLEOTIDE SEQUENCE [LARGE SCALE GENOMIC DNA]</scope>
    <source>
        <strain evidence="12 13">SC8A-24</strain>
    </source>
</reference>
<keyword evidence="10" id="KW-1133">Transmembrane helix</keyword>
<evidence type="ECO:0000256" key="8">
    <source>
        <dbReference type="ARBA" id="ARBA00023012"/>
    </source>
</evidence>
<evidence type="ECO:0000256" key="9">
    <source>
        <dbReference type="SAM" id="MobiDB-lite"/>
    </source>
</evidence>
<dbReference type="CDD" id="cd16917">
    <property type="entry name" value="HATPase_UhpB-NarQ-NarX-like"/>
    <property type="match status" value="1"/>
</dbReference>
<evidence type="ECO:0000256" key="2">
    <source>
        <dbReference type="ARBA" id="ARBA00012438"/>
    </source>
</evidence>
<keyword evidence="6 12" id="KW-0418">Kinase</keyword>
<dbReference type="InterPro" id="IPR003594">
    <property type="entry name" value="HATPase_dom"/>
</dbReference>
<feature type="region of interest" description="Disordered" evidence="9">
    <location>
        <begin position="615"/>
        <end position="647"/>
    </location>
</feature>
<organism evidence="12 13">
    <name type="scientific">Nocardioides deserti</name>
    <dbReference type="NCBI Taxonomy" id="1588644"/>
    <lineage>
        <taxon>Bacteria</taxon>
        <taxon>Bacillati</taxon>
        <taxon>Actinomycetota</taxon>
        <taxon>Actinomycetes</taxon>
        <taxon>Propionibacteriales</taxon>
        <taxon>Nocardioidaceae</taxon>
        <taxon>Nocardioides</taxon>
    </lineage>
</organism>
<keyword evidence="4" id="KW-0808">Transferase</keyword>
<proteinExistence type="predicted"/>
<feature type="transmembrane region" description="Helical" evidence="10">
    <location>
        <begin position="153"/>
        <end position="174"/>
    </location>
</feature>
<comment type="caution">
    <text evidence="12">The sequence shown here is derived from an EMBL/GenBank/DDBJ whole genome shotgun (WGS) entry which is preliminary data.</text>
</comment>
<keyword evidence="8" id="KW-0902">Two-component regulatory system</keyword>
<dbReference type="PANTHER" id="PTHR24421">
    <property type="entry name" value="NITRATE/NITRITE SENSOR PROTEIN NARX-RELATED"/>
    <property type="match status" value="1"/>
</dbReference>
<feature type="transmembrane region" description="Helical" evidence="10">
    <location>
        <begin position="212"/>
        <end position="241"/>
    </location>
</feature>
<feature type="transmembrane region" description="Helical" evidence="10">
    <location>
        <begin position="276"/>
        <end position="297"/>
    </location>
</feature>
<evidence type="ECO:0000313" key="13">
    <source>
        <dbReference type="Proteomes" id="UP000604001"/>
    </source>
</evidence>
<feature type="transmembrane region" description="Helical" evidence="10">
    <location>
        <begin position="87"/>
        <end position="110"/>
    </location>
</feature>
<dbReference type="RefSeq" id="WP_186347401.1">
    <property type="nucleotide sequence ID" value="NZ_BMMR01000001.1"/>
</dbReference>
<dbReference type="InterPro" id="IPR036890">
    <property type="entry name" value="HATPase_C_sf"/>
</dbReference>
<dbReference type="EMBL" id="JACMYC010000018">
    <property type="protein sequence ID" value="MBC2962215.1"/>
    <property type="molecule type" value="Genomic_DNA"/>
</dbReference>
<evidence type="ECO:0000313" key="12">
    <source>
        <dbReference type="EMBL" id="MBC2962215.1"/>
    </source>
</evidence>
<keyword evidence="13" id="KW-1185">Reference proteome</keyword>
<gene>
    <name evidence="12" type="ORF">H7344_18135</name>
</gene>
<dbReference type="InterPro" id="IPR011712">
    <property type="entry name" value="Sig_transdc_His_kin_sub3_dim/P"/>
</dbReference>
<keyword evidence="10" id="KW-0812">Transmembrane</keyword>
<evidence type="ECO:0000256" key="7">
    <source>
        <dbReference type="ARBA" id="ARBA00022840"/>
    </source>
</evidence>
<feature type="transmembrane region" description="Helical" evidence="10">
    <location>
        <begin position="247"/>
        <end position="264"/>
    </location>
</feature>
<evidence type="ECO:0000256" key="10">
    <source>
        <dbReference type="SAM" id="Phobius"/>
    </source>
</evidence>
<name>A0ABR6UD59_9ACTN</name>
<sequence length="666" mass="69906">MSTVDTGVRAPAAVPLPAPSTRPVGRPLAAGAVAITSWMLVAAALVLLALARPTVDQNMWFLLVDLTVGAVYGTVAAVTLSRRSHPVPWLLAVAAVGGGLAGFGATYTMLDMRRGDLPWVEHISALQGTAWMPGTFALFLVVPWLVREQALRPLEWAAVAAGGALSVWMPIASYRMDAHFFDWCRVAIALGLVTALAVEVRRRRGPVEERTGLGWLVLGTLVLAVSFVPLVVTAVTLPFWLTPALHLVSQAVFPAAVLVVVLRNRLWGLGLVVSRTVLAGLLATGLVVLYLVVVVLLTRVLPGDGTPQLLAAASVAVAVQPARIVLARRVHRLVYGDAADPGRVVRRLGSQLVGDAPVADLLASLAEDVGRSVRLESVAVLADGLEPVRWGEPTQQPQELALRHRGERVGTLEVTPRAGESLSPRDLATLADLGSVLAASVAVARAAADVDALRVRLASVRLEERRVIRREIHDGLGPSLAGIRLGLQGARNLLATDPGAATELLGHLQGEVDAAVAGVRSLSHHLLPPVLDELGLGAALTELGARHSGTELRVDVETDRFDGLHPLVAAAAYGIASEAVTNVVRHAGATRCRITALRAERELVVEVADDGRGVPPDAVPGVGSRSMRERAAEQGGTLTVSPSPGGGTVVRAVLPVDPVPCEERHG</sequence>
<evidence type="ECO:0000256" key="5">
    <source>
        <dbReference type="ARBA" id="ARBA00022741"/>
    </source>
</evidence>
<dbReference type="Proteomes" id="UP000604001">
    <property type="component" value="Unassembled WGS sequence"/>
</dbReference>
<keyword evidence="7" id="KW-0067">ATP-binding</keyword>
<evidence type="ECO:0000256" key="1">
    <source>
        <dbReference type="ARBA" id="ARBA00000085"/>
    </source>
</evidence>
<dbReference type="InterPro" id="IPR050482">
    <property type="entry name" value="Sensor_HK_TwoCompSys"/>
</dbReference>
<evidence type="ECO:0000256" key="3">
    <source>
        <dbReference type="ARBA" id="ARBA00022553"/>
    </source>
</evidence>
<dbReference type="GO" id="GO:0016301">
    <property type="term" value="F:kinase activity"/>
    <property type="evidence" value="ECO:0007669"/>
    <property type="project" value="UniProtKB-KW"/>
</dbReference>
<dbReference type="SMART" id="SM00387">
    <property type="entry name" value="HATPase_c"/>
    <property type="match status" value="1"/>
</dbReference>
<feature type="transmembrane region" description="Helical" evidence="10">
    <location>
        <begin position="130"/>
        <end position="146"/>
    </location>
</feature>